<sequence>MIGQKAYQEFSMELKQEFSVSFMDLLLAVFQSYGTFGNFVLKKYYIVKKKKRQETEEI</sequence>
<dbReference type="EMBL" id="CAJJDO010000029">
    <property type="protein sequence ID" value="CAD8156962.1"/>
    <property type="molecule type" value="Genomic_DNA"/>
</dbReference>
<keyword evidence="3" id="KW-1185">Reference proteome</keyword>
<reference evidence="2" key="1">
    <citation type="submission" date="2021-01" db="EMBL/GenBank/DDBJ databases">
        <authorList>
            <consortium name="Genoscope - CEA"/>
            <person name="William W."/>
        </authorList>
    </citation>
    <scope>NUCLEOTIDE SEQUENCE</scope>
</reference>
<organism evidence="2 3">
    <name type="scientific">Paramecium pentaurelia</name>
    <dbReference type="NCBI Taxonomy" id="43138"/>
    <lineage>
        <taxon>Eukaryota</taxon>
        <taxon>Sar</taxon>
        <taxon>Alveolata</taxon>
        <taxon>Ciliophora</taxon>
        <taxon>Intramacronucleata</taxon>
        <taxon>Oligohymenophorea</taxon>
        <taxon>Peniculida</taxon>
        <taxon>Parameciidae</taxon>
        <taxon>Paramecium</taxon>
    </lineage>
</organism>
<evidence type="ECO:0000256" key="1">
    <source>
        <dbReference type="SAM" id="Phobius"/>
    </source>
</evidence>
<proteinExistence type="predicted"/>
<comment type="caution">
    <text evidence="2">The sequence shown here is derived from an EMBL/GenBank/DDBJ whole genome shotgun (WGS) entry which is preliminary data.</text>
</comment>
<evidence type="ECO:0000313" key="3">
    <source>
        <dbReference type="Proteomes" id="UP000689195"/>
    </source>
</evidence>
<dbReference type="Proteomes" id="UP000689195">
    <property type="component" value="Unassembled WGS sequence"/>
</dbReference>
<keyword evidence="1" id="KW-1133">Transmembrane helix</keyword>
<accession>A0A8S1TZ62</accession>
<keyword evidence="1" id="KW-0812">Transmembrane</keyword>
<feature type="transmembrane region" description="Helical" evidence="1">
    <location>
        <begin position="20"/>
        <end position="41"/>
    </location>
</feature>
<gene>
    <name evidence="2" type="ORF">PPENT_87.1.T0290269</name>
</gene>
<evidence type="ECO:0000313" key="2">
    <source>
        <dbReference type="EMBL" id="CAD8156962.1"/>
    </source>
</evidence>
<keyword evidence="1" id="KW-0472">Membrane</keyword>
<protein>
    <submittedName>
        <fullName evidence="2">Uncharacterized protein</fullName>
    </submittedName>
</protein>
<name>A0A8S1TZ62_9CILI</name>
<dbReference type="AlphaFoldDB" id="A0A8S1TZ62"/>